<evidence type="ECO:0000256" key="2">
    <source>
        <dbReference type="ARBA" id="ARBA00010663"/>
    </source>
</evidence>
<dbReference type="GO" id="GO:0004930">
    <property type="term" value="F:G protein-coupled receptor activity"/>
    <property type="evidence" value="ECO:0007669"/>
    <property type="project" value="UniProtKB-KW"/>
</dbReference>
<feature type="region of interest" description="Disordered" evidence="12">
    <location>
        <begin position="415"/>
        <end position="492"/>
    </location>
</feature>
<evidence type="ECO:0000256" key="12">
    <source>
        <dbReference type="SAM" id="MobiDB-lite"/>
    </source>
</evidence>
<dbReference type="GO" id="GO:0008270">
    <property type="term" value="F:zinc ion binding"/>
    <property type="evidence" value="ECO:0007669"/>
    <property type="project" value="UniProtKB-KW"/>
</dbReference>
<evidence type="ECO:0000256" key="6">
    <source>
        <dbReference type="ARBA" id="ARBA00023136"/>
    </source>
</evidence>
<comment type="similarity">
    <text evidence="2">Belongs to the G-protein coupled receptor 1 family.</text>
</comment>
<dbReference type="GO" id="GO:0003676">
    <property type="term" value="F:nucleic acid binding"/>
    <property type="evidence" value="ECO:0007669"/>
    <property type="project" value="InterPro"/>
</dbReference>
<keyword evidence="10" id="KW-0716">Sensory transduction</keyword>
<dbReference type="InterPro" id="IPR001878">
    <property type="entry name" value="Znf_CCHC"/>
</dbReference>
<accession>A0A0L7QWS8</accession>
<evidence type="ECO:0000256" key="8">
    <source>
        <dbReference type="ARBA" id="ARBA00023180"/>
    </source>
</evidence>
<evidence type="ECO:0000256" key="5">
    <source>
        <dbReference type="ARBA" id="ARBA00023040"/>
    </source>
</evidence>
<dbReference type="Pfam" id="PF00001">
    <property type="entry name" value="7tm_1"/>
    <property type="match status" value="1"/>
</dbReference>
<evidence type="ECO:0000256" key="3">
    <source>
        <dbReference type="ARBA" id="ARBA00022692"/>
    </source>
</evidence>
<dbReference type="PANTHER" id="PTHR24240">
    <property type="entry name" value="OPSIN"/>
    <property type="match status" value="1"/>
</dbReference>
<dbReference type="EMBL" id="KQ414710">
    <property type="protein sequence ID" value="KOC63021.1"/>
    <property type="molecule type" value="Genomic_DNA"/>
</dbReference>
<feature type="domain" description="CCHC-type" evidence="14">
    <location>
        <begin position="359"/>
        <end position="374"/>
    </location>
</feature>
<feature type="transmembrane region" description="Helical" evidence="13">
    <location>
        <begin position="126"/>
        <end position="145"/>
    </location>
</feature>
<feature type="transmembrane region" description="Helical" evidence="13">
    <location>
        <begin position="165"/>
        <end position="185"/>
    </location>
</feature>
<keyword evidence="8" id="KW-0325">Glycoprotein</keyword>
<keyword evidence="7 16" id="KW-0675">Receptor</keyword>
<dbReference type="STRING" id="597456.A0A0L7QWS8"/>
<dbReference type="SUPFAM" id="SSF81321">
    <property type="entry name" value="Family A G protein-coupled receptor-like"/>
    <property type="match status" value="1"/>
</dbReference>
<dbReference type="PROSITE" id="PS50262">
    <property type="entry name" value="G_PROTEIN_RECEP_F1_2"/>
    <property type="match status" value="1"/>
</dbReference>
<feature type="transmembrane region" description="Helical" evidence="13">
    <location>
        <begin position="88"/>
        <end position="114"/>
    </location>
</feature>
<keyword evidence="17" id="KW-1185">Reference proteome</keyword>
<dbReference type="PROSITE" id="PS50158">
    <property type="entry name" value="ZF_CCHC"/>
    <property type="match status" value="1"/>
</dbReference>
<evidence type="ECO:0000256" key="13">
    <source>
        <dbReference type="SAM" id="Phobius"/>
    </source>
</evidence>
<feature type="transmembrane region" description="Helical" evidence="13">
    <location>
        <begin position="54"/>
        <end position="76"/>
    </location>
</feature>
<keyword evidence="11" id="KW-0862">Zinc</keyword>
<keyword evidence="5" id="KW-0297">G-protein coupled receptor</keyword>
<feature type="compositionally biased region" description="Acidic residues" evidence="12">
    <location>
        <begin position="483"/>
        <end position="492"/>
    </location>
</feature>
<feature type="compositionally biased region" description="Basic residues" evidence="12">
    <location>
        <begin position="459"/>
        <end position="479"/>
    </location>
</feature>
<evidence type="ECO:0000256" key="7">
    <source>
        <dbReference type="ARBA" id="ARBA00023170"/>
    </source>
</evidence>
<evidence type="ECO:0000313" key="17">
    <source>
        <dbReference type="Proteomes" id="UP000053825"/>
    </source>
</evidence>
<evidence type="ECO:0000259" key="14">
    <source>
        <dbReference type="PROSITE" id="PS50158"/>
    </source>
</evidence>
<feature type="transmembrane region" description="Helical" evidence="13">
    <location>
        <begin position="206"/>
        <end position="225"/>
    </location>
</feature>
<proteinExistence type="inferred from homology"/>
<feature type="transmembrane region" description="Helical" evidence="13">
    <location>
        <begin position="254"/>
        <end position="275"/>
    </location>
</feature>
<evidence type="ECO:0000256" key="4">
    <source>
        <dbReference type="ARBA" id="ARBA00022989"/>
    </source>
</evidence>
<name>A0A0L7QWS8_9HYME</name>
<evidence type="ECO:0000256" key="10">
    <source>
        <dbReference type="ARBA" id="ARBA00023305"/>
    </source>
</evidence>
<dbReference type="OrthoDB" id="5596742at2759"/>
<dbReference type="Pfam" id="PF13917">
    <property type="entry name" value="zf-CCHC_3"/>
    <property type="match status" value="1"/>
</dbReference>
<feature type="domain" description="G-protein coupled receptors family 1 profile" evidence="15">
    <location>
        <begin position="67"/>
        <end position="304"/>
    </location>
</feature>
<evidence type="ECO:0000256" key="9">
    <source>
        <dbReference type="ARBA" id="ARBA00023224"/>
    </source>
</evidence>
<evidence type="ECO:0000259" key="15">
    <source>
        <dbReference type="PROSITE" id="PS50262"/>
    </source>
</evidence>
<feature type="compositionally biased region" description="Basic residues" evidence="12">
    <location>
        <begin position="419"/>
        <end position="436"/>
    </location>
</feature>
<reference evidence="16 17" key="1">
    <citation type="submission" date="2015-07" db="EMBL/GenBank/DDBJ databases">
        <title>The genome of Habropoda laboriosa.</title>
        <authorList>
            <person name="Pan H."/>
            <person name="Kapheim K."/>
        </authorList>
    </citation>
    <scope>NUCLEOTIDE SEQUENCE [LARGE SCALE GENOMIC DNA]</scope>
    <source>
        <strain evidence="16">0110345459</strain>
    </source>
</reference>
<keyword evidence="6 13" id="KW-0472">Membrane</keyword>
<keyword evidence="10" id="KW-0844">Vision</keyword>
<evidence type="ECO:0000313" key="16">
    <source>
        <dbReference type="EMBL" id="KOC63021.1"/>
    </source>
</evidence>
<evidence type="ECO:0000256" key="11">
    <source>
        <dbReference type="PROSITE-ProRule" id="PRU00047"/>
    </source>
</evidence>
<gene>
    <name evidence="16" type="ORF">WH47_02470</name>
</gene>
<dbReference type="GO" id="GO:0007601">
    <property type="term" value="P:visual perception"/>
    <property type="evidence" value="ECO:0007669"/>
    <property type="project" value="UniProtKB-KW"/>
</dbReference>
<dbReference type="AlphaFoldDB" id="A0A0L7QWS8"/>
<keyword evidence="9" id="KW-0807">Transducer</keyword>
<keyword evidence="11" id="KW-0863">Zinc-finger</keyword>
<dbReference type="InterPro" id="IPR000276">
    <property type="entry name" value="GPCR_Rhodpsn"/>
</dbReference>
<dbReference type="PRINTS" id="PR00237">
    <property type="entry name" value="GPCRRHODOPSN"/>
</dbReference>
<organism evidence="16 17">
    <name type="scientific">Habropoda laboriosa</name>
    <dbReference type="NCBI Taxonomy" id="597456"/>
    <lineage>
        <taxon>Eukaryota</taxon>
        <taxon>Metazoa</taxon>
        <taxon>Ecdysozoa</taxon>
        <taxon>Arthropoda</taxon>
        <taxon>Hexapoda</taxon>
        <taxon>Insecta</taxon>
        <taxon>Pterygota</taxon>
        <taxon>Neoptera</taxon>
        <taxon>Endopterygota</taxon>
        <taxon>Hymenoptera</taxon>
        <taxon>Apocrita</taxon>
        <taxon>Aculeata</taxon>
        <taxon>Apoidea</taxon>
        <taxon>Anthophila</taxon>
        <taxon>Apidae</taxon>
        <taxon>Habropoda</taxon>
    </lineage>
</organism>
<dbReference type="InterPro" id="IPR050125">
    <property type="entry name" value="GPCR_opsins"/>
</dbReference>
<comment type="subcellular location">
    <subcellularLocation>
        <location evidence="1">Membrane</location>
        <topology evidence="1">Multi-pass membrane protein</topology>
    </subcellularLocation>
</comment>
<dbReference type="GO" id="GO:0016020">
    <property type="term" value="C:membrane"/>
    <property type="evidence" value="ECO:0007669"/>
    <property type="project" value="UniProtKB-SubCell"/>
</dbReference>
<keyword evidence="11" id="KW-0479">Metal-binding</keyword>
<keyword evidence="4 13" id="KW-1133">Transmembrane helix</keyword>
<dbReference type="CDD" id="cd00637">
    <property type="entry name" value="7tm_classA_rhodopsin-like"/>
    <property type="match status" value="1"/>
</dbReference>
<evidence type="ECO:0000256" key="1">
    <source>
        <dbReference type="ARBA" id="ARBA00004141"/>
    </source>
</evidence>
<protein>
    <submittedName>
        <fullName evidence="16">Neuropeptide Y receptor</fullName>
    </submittedName>
</protein>
<feature type="compositionally biased region" description="Acidic residues" evidence="12">
    <location>
        <begin position="440"/>
        <end position="456"/>
    </location>
</feature>
<sequence>MNATTTYTGATTALTGIMGLESEIRMNRAENVFDSDLDISPVTLSSAWSRVARLLLLSSMAVGGSIGNVFMISAVVVEDQLKKRGNAFLVNVALADLLVTGLVIPVSVIVILAGHEESLSTCRFECTLEALCFLVTVLTLATIAAENYTRLCLPPERYAALTPSRVTATIISVWLVSVMTVVLQSSLDVGPDFCRRRFSGIALEQIIGATILVGLPILITTFLYVKLVIRVRHATRGSYKPPVAFSWDYELTKANMYSCVMFVIFWLPFGIAVCLNSFRSISARVLYNLAWFALSKSCFNNLLYCVADRHFRSAYVKLFHYCCCKTTVSFSRRTRGDVMDPEFLSRLIPQNKEHVRPACKKCGYAGHLTYQCRNFIKVDPNKEIVLDVSSTSSDSDENYVTPLTELREKELKKKLQEAKKKHKEKKSKKKSKKRKKSEVSDSETETEVSSEEEEEEEKKHKHKKKKKKSKHKKHKKHKKDNSSDSDCDDKKR</sequence>
<dbReference type="Proteomes" id="UP000053825">
    <property type="component" value="Unassembled WGS sequence"/>
</dbReference>
<dbReference type="Gene3D" id="1.20.1070.10">
    <property type="entry name" value="Rhodopsin 7-helix transmembrane proteins"/>
    <property type="match status" value="1"/>
</dbReference>
<dbReference type="InterPro" id="IPR017452">
    <property type="entry name" value="GPCR_Rhodpsn_7TM"/>
</dbReference>
<keyword evidence="3 13" id="KW-0812">Transmembrane</keyword>